<evidence type="ECO:0000313" key="20">
    <source>
        <dbReference type="RefSeq" id="XP_019052843.1"/>
    </source>
</evidence>
<name>A0A1U7ZP61_NELNU</name>
<reference evidence="12 13" key="1">
    <citation type="submission" date="2025-04" db="UniProtKB">
        <authorList>
            <consortium name="RefSeq"/>
        </authorList>
    </citation>
    <scope>IDENTIFICATION</scope>
</reference>
<evidence type="ECO:0000259" key="10">
    <source>
        <dbReference type="PROSITE" id="PS50089"/>
    </source>
</evidence>
<dbReference type="InterPro" id="IPR013083">
    <property type="entry name" value="Znf_RING/FYVE/PHD"/>
</dbReference>
<comment type="catalytic activity">
    <reaction evidence="1">
        <text>S-ubiquitinyl-[E2 ubiquitin-conjugating enzyme]-L-cysteine + [acceptor protein]-L-lysine = [E2 ubiquitin-conjugating enzyme]-L-cysteine + N(6)-ubiquitinyl-[acceptor protein]-L-lysine.</text>
        <dbReference type="EC" id="2.3.2.27"/>
    </reaction>
</comment>
<evidence type="ECO:0000256" key="3">
    <source>
        <dbReference type="ARBA" id="ARBA00022679"/>
    </source>
</evidence>
<dbReference type="SMART" id="SM00184">
    <property type="entry name" value="RING"/>
    <property type="match status" value="1"/>
</dbReference>
<evidence type="ECO:0000256" key="5">
    <source>
        <dbReference type="ARBA" id="ARBA00022771"/>
    </source>
</evidence>
<evidence type="ECO:0000313" key="11">
    <source>
        <dbReference type="Proteomes" id="UP000189703"/>
    </source>
</evidence>
<dbReference type="Proteomes" id="UP000189703">
    <property type="component" value="Unplaced"/>
</dbReference>
<dbReference type="PANTHER" id="PTHR22937:SF65">
    <property type="entry name" value="E3 UBIQUITIN-PROTEIN LIGASE ARK2C"/>
    <property type="match status" value="1"/>
</dbReference>
<evidence type="ECO:0000256" key="1">
    <source>
        <dbReference type="ARBA" id="ARBA00000900"/>
    </source>
</evidence>
<dbReference type="Gene3D" id="3.30.40.10">
    <property type="entry name" value="Zinc/RING finger domain, C3HC4 (zinc finger)"/>
    <property type="match status" value="1"/>
</dbReference>
<dbReference type="RefSeq" id="XP_010253616.1">
    <property type="nucleotide sequence ID" value="XM_010255314.2"/>
</dbReference>
<evidence type="ECO:0000313" key="15">
    <source>
        <dbReference type="RefSeq" id="XP_010253617.1"/>
    </source>
</evidence>
<dbReference type="RefSeq" id="XP_010253614.1">
    <property type="nucleotide sequence ID" value="XM_010255312.2"/>
</dbReference>
<proteinExistence type="predicted"/>
<evidence type="ECO:0000313" key="17">
    <source>
        <dbReference type="RefSeq" id="XP_010253619.1"/>
    </source>
</evidence>
<dbReference type="SUPFAM" id="SSF57850">
    <property type="entry name" value="RING/U-box"/>
    <property type="match status" value="1"/>
</dbReference>
<keyword evidence="5 8" id="KW-0863">Zinc-finger</keyword>
<accession>A0A1U7ZP61</accession>
<dbReference type="GO" id="GO:0061630">
    <property type="term" value="F:ubiquitin protein ligase activity"/>
    <property type="evidence" value="ECO:0000318"/>
    <property type="project" value="GO_Central"/>
</dbReference>
<feature type="domain" description="RING-type" evidence="10">
    <location>
        <begin position="496"/>
        <end position="538"/>
    </location>
</feature>
<dbReference type="RefSeq" id="XP_010253617.1">
    <property type="nucleotide sequence ID" value="XM_010255315.2"/>
</dbReference>
<dbReference type="RefSeq" id="XP_010253615.1">
    <property type="nucleotide sequence ID" value="XM_010255313.2"/>
</dbReference>
<dbReference type="OMA" id="HFSSHWN"/>
<evidence type="ECO:0000256" key="8">
    <source>
        <dbReference type="PROSITE-ProRule" id="PRU00175"/>
    </source>
</evidence>
<evidence type="ECO:0000256" key="4">
    <source>
        <dbReference type="ARBA" id="ARBA00022723"/>
    </source>
</evidence>
<dbReference type="RefSeq" id="XP_010253621.1">
    <property type="nucleotide sequence ID" value="XM_010255319.2"/>
</dbReference>
<evidence type="ECO:0000313" key="18">
    <source>
        <dbReference type="RefSeq" id="XP_010253621.1"/>
    </source>
</evidence>
<dbReference type="eggNOG" id="KOG0800">
    <property type="taxonomic scope" value="Eukaryota"/>
</dbReference>
<evidence type="ECO:0000313" key="16">
    <source>
        <dbReference type="RefSeq" id="XP_010253618.1"/>
    </source>
</evidence>
<keyword evidence="11" id="KW-1185">Reference proteome</keyword>
<evidence type="ECO:0000256" key="2">
    <source>
        <dbReference type="ARBA" id="ARBA00012483"/>
    </source>
</evidence>
<evidence type="ECO:0000256" key="7">
    <source>
        <dbReference type="ARBA" id="ARBA00022833"/>
    </source>
</evidence>
<dbReference type="PANTHER" id="PTHR22937">
    <property type="entry name" value="E3 UBIQUITIN-PROTEIN LIGASE RNF165"/>
    <property type="match status" value="1"/>
</dbReference>
<evidence type="ECO:0000256" key="6">
    <source>
        <dbReference type="ARBA" id="ARBA00022786"/>
    </source>
</evidence>
<sequence>MGHRHIYGTSQTFEMDHDQNWNHMHIEQPYIHLGRASASENGSYAFPVENLPTGVANFTSHLNSSLRSNEYSSSSLSMETLHRPAISGPSYDPFPHPSVAGSVCPIPQNYPHHASSSGYYRHATHGIEPGTLSPNMGNGRGSCKRKSPAISIACERDGSRHYGSGSSSGLSISSGLQQEKPNLLAQHLPREPVGITSYRSSNLSIASEGSQRNVRSRSALNLEANIARTHLSSNTSHYPHSTACLVDHSGTMDLTGFSSSAGATNWEWNNLPVCPTAHGRIVSSDTSGLGHDVNQFLGSHTTNGPIELGRYHRDSILSRNSVVPPQSLHGTITQAARGRRGYSQRAMPTYSAGSSYPRLGYATASEDSLQLTPETYSARHSRPPSTVGWRNTDRNGRSRISHERLRSLSDDGDAHDRMVSEGLMMVGRSTLYGSRNLFDQHREMRLDIDNMTYEELLALGERIGNVSTGLSQDMISKCLIEMIYCSSDENQDEGTCVICLEEYKNKEEVGTLKNCRHDYHVSCIKKWLSIKNVCPICKAPALPDNLKEK</sequence>
<evidence type="ECO:0000313" key="13">
    <source>
        <dbReference type="RefSeq" id="XP_010253615.1"/>
    </source>
</evidence>
<dbReference type="RefSeq" id="XP_019052842.1">
    <property type="nucleotide sequence ID" value="XM_019197297.1"/>
</dbReference>
<dbReference type="PROSITE" id="PS50089">
    <property type="entry name" value="ZF_RING_2"/>
    <property type="match status" value="1"/>
</dbReference>
<dbReference type="KEGG" id="nnu:104594819"/>
<keyword evidence="7" id="KW-0862">Zinc</keyword>
<keyword evidence="3" id="KW-0808">Transferase</keyword>
<dbReference type="EC" id="2.3.2.27" evidence="2"/>
<dbReference type="InterPro" id="IPR001841">
    <property type="entry name" value="Znf_RING"/>
</dbReference>
<dbReference type="Pfam" id="PF13639">
    <property type="entry name" value="zf-RING_2"/>
    <property type="match status" value="1"/>
</dbReference>
<dbReference type="GeneID" id="104594819"/>
<gene>
    <name evidence="12 13 14 15 16 17 18 19 20" type="primary">LOC104594819</name>
</gene>
<feature type="region of interest" description="Disordered" evidence="9">
    <location>
        <begin position="375"/>
        <end position="396"/>
    </location>
</feature>
<dbReference type="RefSeq" id="XP_010253619.1">
    <property type="nucleotide sequence ID" value="XM_010255317.2"/>
</dbReference>
<protein>
    <recommendedName>
        <fullName evidence="2">RING-type E3 ubiquitin transferase</fullName>
        <ecNumber evidence="2">2.3.2.27</ecNumber>
    </recommendedName>
</protein>
<evidence type="ECO:0000313" key="12">
    <source>
        <dbReference type="RefSeq" id="XP_010253614.1"/>
    </source>
</evidence>
<keyword evidence="4" id="KW-0479">Metal-binding</keyword>
<organism evidence="11 12">
    <name type="scientific">Nelumbo nucifera</name>
    <name type="common">Sacred lotus</name>
    <dbReference type="NCBI Taxonomy" id="4432"/>
    <lineage>
        <taxon>Eukaryota</taxon>
        <taxon>Viridiplantae</taxon>
        <taxon>Streptophyta</taxon>
        <taxon>Embryophyta</taxon>
        <taxon>Tracheophyta</taxon>
        <taxon>Spermatophyta</taxon>
        <taxon>Magnoliopsida</taxon>
        <taxon>Proteales</taxon>
        <taxon>Nelumbonaceae</taxon>
        <taxon>Nelumbo</taxon>
    </lineage>
</organism>
<dbReference type="AlphaFoldDB" id="A0A1U7ZP61"/>
<evidence type="ECO:0000313" key="14">
    <source>
        <dbReference type="RefSeq" id="XP_010253616.1"/>
    </source>
</evidence>
<dbReference type="STRING" id="4432.A0A1U7ZP61"/>
<dbReference type="CDD" id="cd16469">
    <property type="entry name" value="RING-H2_RNF24-like"/>
    <property type="match status" value="1"/>
</dbReference>
<dbReference type="GO" id="GO:0008270">
    <property type="term" value="F:zinc ion binding"/>
    <property type="evidence" value="ECO:0007669"/>
    <property type="project" value="UniProtKB-KW"/>
</dbReference>
<dbReference type="InterPro" id="IPR045191">
    <property type="entry name" value="MBR1/2-like"/>
</dbReference>
<dbReference type="RefSeq" id="XP_010253618.1">
    <property type="nucleotide sequence ID" value="XM_010255316.2"/>
</dbReference>
<evidence type="ECO:0000313" key="19">
    <source>
        <dbReference type="RefSeq" id="XP_019052842.1"/>
    </source>
</evidence>
<dbReference type="RefSeq" id="XP_019052843.1">
    <property type="nucleotide sequence ID" value="XM_019197298.1"/>
</dbReference>
<keyword evidence="6" id="KW-0833">Ubl conjugation pathway</keyword>
<dbReference type="OrthoDB" id="8062037at2759"/>
<dbReference type="FunFam" id="3.30.40.10:FF:000538">
    <property type="entry name" value="E3 ubiquitin-protein ligase MBR2 isoform A"/>
    <property type="match status" value="1"/>
</dbReference>
<evidence type="ECO:0000256" key="9">
    <source>
        <dbReference type="SAM" id="MobiDB-lite"/>
    </source>
</evidence>